<dbReference type="Proteomes" id="UP000238196">
    <property type="component" value="Unassembled WGS sequence"/>
</dbReference>
<dbReference type="EMBL" id="PRLP01000122">
    <property type="protein sequence ID" value="PPC74906.1"/>
    <property type="molecule type" value="Genomic_DNA"/>
</dbReference>
<evidence type="ECO:0000256" key="1">
    <source>
        <dbReference type="SAM" id="Phobius"/>
    </source>
</evidence>
<organism evidence="2 3">
    <name type="scientific">Proteobacteria bacterium 228</name>
    <dbReference type="NCBI Taxonomy" id="2083153"/>
    <lineage>
        <taxon>Bacteria</taxon>
        <taxon>Pseudomonadati</taxon>
        <taxon>Pseudomonadota</taxon>
    </lineage>
</organism>
<keyword evidence="1" id="KW-1133">Transmembrane helix</keyword>
<keyword evidence="1" id="KW-0812">Transmembrane</keyword>
<name>A0A2S5KKQ3_9PROT</name>
<feature type="transmembrane region" description="Helical" evidence="1">
    <location>
        <begin position="21"/>
        <end position="41"/>
    </location>
</feature>
<feature type="transmembrane region" description="Helical" evidence="1">
    <location>
        <begin position="53"/>
        <end position="83"/>
    </location>
</feature>
<dbReference type="AlphaFoldDB" id="A0A2S5KKQ3"/>
<proteinExistence type="predicted"/>
<evidence type="ECO:0000313" key="3">
    <source>
        <dbReference type="Proteomes" id="UP000238196"/>
    </source>
</evidence>
<comment type="caution">
    <text evidence="2">The sequence shown here is derived from an EMBL/GenBank/DDBJ whole genome shotgun (WGS) entry which is preliminary data.</text>
</comment>
<gene>
    <name evidence="2" type="ORF">C4K68_23245</name>
</gene>
<reference evidence="2 3" key="1">
    <citation type="submission" date="2018-02" db="EMBL/GenBank/DDBJ databases">
        <title>novel marine gammaproteobacteria from coastal saline agro ecosystem.</title>
        <authorList>
            <person name="Krishnan R."/>
            <person name="Ramesh Kumar N."/>
        </authorList>
    </citation>
    <scope>NUCLEOTIDE SEQUENCE [LARGE SCALE GENOMIC DNA]</scope>
    <source>
        <strain evidence="2 3">228</strain>
    </source>
</reference>
<evidence type="ECO:0000313" key="2">
    <source>
        <dbReference type="EMBL" id="PPC74906.1"/>
    </source>
</evidence>
<sequence>MTILASWLDAIRARSEQPLRYLIRMLVGALLFFPGVATHIVAPWFHLPPQTEYWVGTVGIAAAVIGGLIALSGYLMILLIWLVRFLDT</sequence>
<dbReference type="OrthoDB" id="9986759at2"/>
<keyword evidence="1" id="KW-0472">Membrane</keyword>
<accession>A0A2S5KKQ3</accession>
<protein>
    <submittedName>
        <fullName evidence="2">Uncharacterized protein</fullName>
    </submittedName>
</protein>